<evidence type="ECO:0000313" key="14">
    <source>
        <dbReference type="Proteomes" id="UP000187209"/>
    </source>
</evidence>
<feature type="transmembrane region" description="Helical" evidence="12">
    <location>
        <begin position="33"/>
        <end position="51"/>
    </location>
</feature>
<dbReference type="GO" id="GO:0019432">
    <property type="term" value="P:triglyceride biosynthetic process"/>
    <property type="evidence" value="ECO:0007669"/>
    <property type="project" value="TreeGrafter"/>
</dbReference>
<reference evidence="13 14" key="1">
    <citation type="submission" date="2016-11" db="EMBL/GenBank/DDBJ databases">
        <title>The macronuclear genome of Stentor coeruleus: a giant cell with tiny introns.</title>
        <authorList>
            <person name="Slabodnick M."/>
            <person name="Ruby J.G."/>
            <person name="Reiff S.B."/>
            <person name="Swart E.C."/>
            <person name="Gosai S."/>
            <person name="Prabakaran S."/>
            <person name="Witkowska E."/>
            <person name="Larue G.E."/>
            <person name="Fisher S."/>
            <person name="Freeman R.M."/>
            <person name="Gunawardena J."/>
            <person name="Chu W."/>
            <person name="Stover N.A."/>
            <person name="Gregory B.D."/>
            <person name="Nowacki M."/>
            <person name="Derisi J."/>
            <person name="Roy S.W."/>
            <person name="Marshall W.F."/>
            <person name="Sood P."/>
        </authorList>
    </citation>
    <scope>NUCLEOTIDE SEQUENCE [LARGE SCALE GENOMIC DNA]</scope>
    <source>
        <strain evidence="13">WM001</strain>
    </source>
</reference>
<keyword evidence="5 12" id="KW-0812">Transmembrane</keyword>
<keyword evidence="4 10" id="KW-0808">Transferase</keyword>
<evidence type="ECO:0000256" key="12">
    <source>
        <dbReference type="SAM" id="Phobius"/>
    </source>
</evidence>
<dbReference type="Proteomes" id="UP000187209">
    <property type="component" value="Unassembled WGS sequence"/>
</dbReference>
<evidence type="ECO:0000256" key="1">
    <source>
        <dbReference type="ARBA" id="ARBA00004477"/>
    </source>
</evidence>
<dbReference type="OrthoDB" id="10039049at2759"/>
<dbReference type="InterPro" id="IPR014371">
    <property type="entry name" value="Oat_ACAT_DAG_ARE"/>
</dbReference>
<evidence type="ECO:0000256" key="8">
    <source>
        <dbReference type="ARBA" id="ARBA00023136"/>
    </source>
</evidence>
<proteinExistence type="inferred from homology"/>
<feature type="active site" evidence="11">
    <location>
        <position position="356"/>
    </location>
</feature>
<evidence type="ECO:0000256" key="9">
    <source>
        <dbReference type="ARBA" id="ARBA00023315"/>
    </source>
</evidence>
<protein>
    <recommendedName>
        <fullName evidence="10">O-acyltransferase</fullName>
    </recommendedName>
</protein>
<sequence>MAQANARSLLMNVHKKENVSLLSTEAQSPNYRGFFNLGAIILIVANFRLIVENVLKYGFLLQHPVEFINDYLSAPCFLTWLSNIFPAIFAYYLETRQALKISQTLTRLIQFILQCYILIMPLCVISHYKVHFVPAFLLLTYHLIVSLKLYSFGSVMYEAREAYATKEYLNYPAEIKEVIAKYPNFTNITHFIYFLFYPTMCFQFHYPRTQRIRKTWLFKRIFEFIISSSLMLILIQQYITPLLKNTIKVLEEENINYVILLERHLKLCLPNLYLWLILFYSSFQCQFNILSEITRFADREFYKEWWNSRTLGEYWRTWNLPVHNWLLRHVYFPMVNKKYGKTFSMLVTFLLSAVAHEYMVSGACRILTYWAFLAMMSQIPMIVIGDIFKKQLEKSQIGNVVFWVLFCMIGQPIIVIIITHQAYIGSKS</sequence>
<dbReference type="PANTHER" id="PTHR10408">
    <property type="entry name" value="STEROL O-ACYLTRANSFERASE"/>
    <property type="match status" value="1"/>
</dbReference>
<feature type="transmembrane region" description="Helical" evidence="12">
    <location>
        <begin position="366"/>
        <end position="388"/>
    </location>
</feature>
<evidence type="ECO:0000256" key="2">
    <source>
        <dbReference type="ARBA" id="ARBA00005189"/>
    </source>
</evidence>
<feature type="transmembrane region" description="Helical" evidence="12">
    <location>
        <begin position="105"/>
        <end position="127"/>
    </location>
</feature>
<evidence type="ECO:0000256" key="11">
    <source>
        <dbReference type="PIRSR" id="PIRSR000439-1"/>
    </source>
</evidence>
<evidence type="ECO:0000256" key="10">
    <source>
        <dbReference type="PIRNR" id="PIRNR000439"/>
    </source>
</evidence>
<organism evidence="13 14">
    <name type="scientific">Stentor coeruleus</name>
    <dbReference type="NCBI Taxonomy" id="5963"/>
    <lineage>
        <taxon>Eukaryota</taxon>
        <taxon>Sar</taxon>
        <taxon>Alveolata</taxon>
        <taxon>Ciliophora</taxon>
        <taxon>Postciliodesmatophora</taxon>
        <taxon>Heterotrichea</taxon>
        <taxon>Heterotrichida</taxon>
        <taxon>Stentoridae</taxon>
        <taxon>Stentor</taxon>
    </lineage>
</organism>
<evidence type="ECO:0000256" key="5">
    <source>
        <dbReference type="ARBA" id="ARBA00022692"/>
    </source>
</evidence>
<evidence type="ECO:0000256" key="6">
    <source>
        <dbReference type="ARBA" id="ARBA00022824"/>
    </source>
</evidence>
<feature type="transmembrane region" description="Helical" evidence="12">
    <location>
        <begin position="342"/>
        <end position="360"/>
    </location>
</feature>
<keyword evidence="7 12" id="KW-1133">Transmembrane helix</keyword>
<comment type="similarity">
    <text evidence="3 10">Belongs to the membrane-bound acyltransferase family. Sterol o-acyltransferase subfamily.</text>
</comment>
<dbReference type="EMBL" id="MPUH01001519">
    <property type="protein sequence ID" value="OMJ67318.1"/>
    <property type="molecule type" value="Genomic_DNA"/>
</dbReference>
<dbReference type="AlphaFoldDB" id="A0A1R2AS37"/>
<evidence type="ECO:0000313" key="13">
    <source>
        <dbReference type="EMBL" id="OMJ67318.1"/>
    </source>
</evidence>
<evidence type="ECO:0000256" key="3">
    <source>
        <dbReference type="ARBA" id="ARBA00009010"/>
    </source>
</evidence>
<gene>
    <name evidence="13" type="ORF">SteCoe_35547</name>
</gene>
<comment type="caution">
    <text evidence="13">The sequence shown here is derived from an EMBL/GenBank/DDBJ whole genome shotgun (WGS) entry which is preliminary data.</text>
</comment>
<comment type="pathway">
    <text evidence="2">Lipid metabolism.</text>
</comment>
<evidence type="ECO:0000256" key="7">
    <source>
        <dbReference type="ARBA" id="ARBA00022989"/>
    </source>
</evidence>
<feature type="transmembrane region" description="Helical" evidence="12">
    <location>
        <begin position="272"/>
        <end position="290"/>
    </location>
</feature>
<comment type="subcellular location">
    <subcellularLocation>
        <location evidence="1 10">Endoplasmic reticulum membrane</location>
        <topology evidence="1 10">Multi-pass membrane protein</topology>
    </subcellularLocation>
</comment>
<name>A0A1R2AS37_9CILI</name>
<dbReference type="Pfam" id="PF03062">
    <property type="entry name" value="MBOAT"/>
    <property type="match status" value="1"/>
</dbReference>
<feature type="transmembrane region" description="Helical" evidence="12">
    <location>
        <begin position="133"/>
        <end position="150"/>
    </location>
</feature>
<dbReference type="InterPro" id="IPR004299">
    <property type="entry name" value="MBOAT_fam"/>
</dbReference>
<dbReference type="PIRSF" id="PIRSF000439">
    <property type="entry name" value="Oat_ACAT_DAG_ARE"/>
    <property type="match status" value="1"/>
</dbReference>
<dbReference type="PANTHER" id="PTHR10408:SF7">
    <property type="entry name" value="DIACYLGLYCEROL O-ACYLTRANSFERASE 1"/>
    <property type="match status" value="1"/>
</dbReference>
<keyword evidence="8 10" id="KW-0472">Membrane</keyword>
<dbReference type="GO" id="GO:0005789">
    <property type="term" value="C:endoplasmic reticulum membrane"/>
    <property type="evidence" value="ECO:0007669"/>
    <property type="project" value="UniProtKB-SubCell"/>
</dbReference>
<accession>A0A1R2AS37</accession>
<feature type="transmembrane region" description="Helical" evidence="12">
    <location>
        <begin position="71"/>
        <end position="93"/>
    </location>
</feature>
<feature type="transmembrane region" description="Helical" evidence="12">
    <location>
        <begin position="400"/>
        <end position="424"/>
    </location>
</feature>
<keyword evidence="9 10" id="KW-0012">Acyltransferase</keyword>
<keyword evidence="6 10" id="KW-0256">Endoplasmic reticulum</keyword>
<dbReference type="GO" id="GO:0004144">
    <property type="term" value="F:diacylglycerol O-acyltransferase activity"/>
    <property type="evidence" value="ECO:0007669"/>
    <property type="project" value="UniProtKB-ARBA"/>
</dbReference>
<keyword evidence="14" id="KW-1185">Reference proteome</keyword>
<feature type="transmembrane region" description="Helical" evidence="12">
    <location>
        <begin position="221"/>
        <end position="239"/>
    </location>
</feature>
<evidence type="ECO:0000256" key="4">
    <source>
        <dbReference type="ARBA" id="ARBA00022679"/>
    </source>
</evidence>